<dbReference type="InterPro" id="IPR012893">
    <property type="entry name" value="HipA-like_C"/>
</dbReference>
<gene>
    <name evidence="5" type="ORF">MNBD_GAMMA15-572</name>
</gene>
<dbReference type="GO" id="GO:0005829">
    <property type="term" value="C:cytosol"/>
    <property type="evidence" value="ECO:0007669"/>
    <property type="project" value="TreeGrafter"/>
</dbReference>
<dbReference type="InterPro" id="IPR017508">
    <property type="entry name" value="HipA_N1"/>
</dbReference>
<organism evidence="5">
    <name type="scientific">hydrothermal vent metagenome</name>
    <dbReference type="NCBI Taxonomy" id="652676"/>
    <lineage>
        <taxon>unclassified sequences</taxon>
        <taxon>metagenomes</taxon>
        <taxon>ecological metagenomes</taxon>
    </lineage>
</organism>
<keyword evidence="1" id="KW-0808">Transferase</keyword>
<dbReference type="PANTHER" id="PTHR37419:SF1">
    <property type="entry name" value="SERINE_THREONINE-PROTEIN KINASE TOXIN HIPA"/>
    <property type="match status" value="1"/>
</dbReference>
<dbReference type="EMBL" id="UOFN01000096">
    <property type="protein sequence ID" value="VAW78483.1"/>
    <property type="molecule type" value="Genomic_DNA"/>
</dbReference>
<protein>
    <submittedName>
        <fullName evidence="5">Toxin HigB / Protein kinase domain of HipA</fullName>
    </submittedName>
</protein>
<dbReference type="PANTHER" id="PTHR37419">
    <property type="entry name" value="SERINE/THREONINE-PROTEIN KINASE TOXIN HIPA"/>
    <property type="match status" value="1"/>
</dbReference>
<sequence length="422" mass="47157">MNAALAVWNQGRRLGEISLQQGRWQFVYAAEWLGWAEAFPLSPYFPVEQEPFIDTADDKRVEWFFENLLPEGGMRESLARCAEVSSQDTLALLRRYGEESAGVLTVLPAGTPFPTDSAYIPLAMDDLRQRIIATAGAPLLASSENLHMSLAGVQNKLGVRVMDGELFLPQGDAASTHILKPENQNADFPFCPANEFFCMRLAAALGLPVPDVSLHHLPEAVYRISRFDRVVTAQGVERRHQIDLCQRLNKWVGYKYESHGGITSRDLFNSLDQLVRPAVARDRVLRWMIFNYLIGNTDAHGKNLAFMVDSNGVDLAPFYDLLCVQAWLPDSTMAMSLEGENRPGWIEAEHWRGLATEAGVPVHLLRAYLQRLADKVEIIAGKLLGDDSLTEAERNFITQYIVPVIRERVGCVQAVLAESGFK</sequence>
<keyword evidence="2 5" id="KW-0418">Kinase</keyword>
<dbReference type="Pfam" id="PF13657">
    <property type="entry name" value="Couple_hipA"/>
    <property type="match status" value="1"/>
</dbReference>
<evidence type="ECO:0000256" key="2">
    <source>
        <dbReference type="ARBA" id="ARBA00022777"/>
    </source>
</evidence>
<dbReference type="NCBIfam" id="TIGR03071">
    <property type="entry name" value="couple_hipA"/>
    <property type="match status" value="1"/>
</dbReference>
<dbReference type="GO" id="GO:0004674">
    <property type="term" value="F:protein serine/threonine kinase activity"/>
    <property type="evidence" value="ECO:0007669"/>
    <property type="project" value="TreeGrafter"/>
</dbReference>
<dbReference type="InterPro" id="IPR052028">
    <property type="entry name" value="HipA_Ser/Thr_kinase"/>
</dbReference>
<feature type="domain" description="HipA-like C-terminal" evidence="3">
    <location>
        <begin position="148"/>
        <end position="376"/>
    </location>
</feature>
<evidence type="ECO:0000313" key="5">
    <source>
        <dbReference type="EMBL" id="VAW78483.1"/>
    </source>
</evidence>
<name>A0A3B0YQX2_9ZZZZ</name>
<accession>A0A3B0YQX2</accession>
<feature type="domain" description="HipA N-terminal subdomain 1" evidence="4">
    <location>
        <begin position="5"/>
        <end position="106"/>
    </location>
</feature>
<evidence type="ECO:0000256" key="1">
    <source>
        <dbReference type="ARBA" id="ARBA00022679"/>
    </source>
</evidence>
<dbReference type="Pfam" id="PF07804">
    <property type="entry name" value="HipA_C"/>
    <property type="match status" value="1"/>
</dbReference>
<dbReference type="Gene3D" id="1.10.1070.20">
    <property type="match status" value="1"/>
</dbReference>
<reference evidence="5" key="1">
    <citation type="submission" date="2018-06" db="EMBL/GenBank/DDBJ databases">
        <authorList>
            <person name="Zhirakovskaya E."/>
        </authorList>
    </citation>
    <scope>NUCLEOTIDE SEQUENCE</scope>
</reference>
<proteinExistence type="predicted"/>
<evidence type="ECO:0000259" key="4">
    <source>
        <dbReference type="Pfam" id="PF13657"/>
    </source>
</evidence>
<dbReference type="AlphaFoldDB" id="A0A3B0YQX2"/>
<evidence type="ECO:0000259" key="3">
    <source>
        <dbReference type="Pfam" id="PF07804"/>
    </source>
</evidence>